<protein>
    <recommendedName>
        <fullName evidence="4">Leucine-rich repeat-containing N-terminal plant-type domain-containing protein</fullName>
    </recommendedName>
</protein>
<feature type="chain" id="PRO_5019487643" description="Leucine-rich repeat-containing N-terminal plant-type domain-containing protein" evidence="2">
    <location>
        <begin position="30"/>
        <end position="239"/>
    </location>
</feature>
<feature type="signal peptide" evidence="2">
    <location>
        <begin position="1"/>
        <end position="29"/>
    </location>
</feature>
<reference evidence="3" key="1">
    <citation type="journal article" date="2018" name="Data Brief">
        <title>Genome sequence data from 17 accessions of Ensete ventricosum, a staple food crop for millions in Ethiopia.</title>
        <authorList>
            <person name="Yemataw Z."/>
            <person name="Muzemil S."/>
            <person name="Ambachew D."/>
            <person name="Tripathi L."/>
            <person name="Tesfaye K."/>
            <person name="Chala A."/>
            <person name="Farbos A."/>
            <person name="O'Neill P."/>
            <person name="Moore K."/>
            <person name="Grant M."/>
            <person name="Studholme D.J."/>
        </authorList>
    </citation>
    <scope>NUCLEOTIDE SEQUENCE [LARGE SCALE GENOMIC DNA]</scope>
    <source>
        <tissue evidence="3">Leaf</tissue>
    </source>
</reference>
<dbReference type="Proteomes" id="UP000290560">
    <property type="component" value="Unassembled WGS sequence"/>
</dbReference>
<feature type="region of interest" description="Disordered" evidence="1">
    <location>
        <begin position="108"/>
        <end position="182"/>
    </location>
</feature>
<evidence type="ECO:0008006" key="4">
    <source>
        <dbReference type="Google" id="ProtNLM"/>
    </source>
</evidence>
<evidence type="ECO:0000313" key="3">
    <source>
        <dbReference type="EMBL" id="RZR70573.1"/>
    </source>
</evidence>
<name>A0A445M8K3_ENSVE</name>
<accession>A0A445M8K3</accession>
<dbReference type="AlphaFoldDB" id="A0A445M8K3"/>
<evidence type="ECO:0000256" key="1">
    <source>
        <dbReference type="SAM" id="MobiDB-lite"/>
    </source>
</evidence>
<feature type="compositionally biased region" description="Basic and acidic residues" evidence="1">
    <location>
        <begin position="150"/>
        <end position="171"/>
    </location>
</feature>
<sequence length="239" mass="26597">MHQVIFRASSRVVAALLLLLLLQGDDCWCYQYKVGDLDCWGLPPPSNPLLYSSWSRNHFFRLGDSLRKSNSFSCHHCCRCLRNLLQTPVSWSAVSSVLVPAEPGLGDAGDAAGVQQLQPGRPHTEDGRRQLPLQPDDPGELLLHQRRPRPLREEPEAGGRHPLAKQRDLLPARRRLPRPAGGVAVLPDRLRSCAGSGTQRQSGSGLYGHGILRLGRAAPRRGSPVTPTEMEWHFWSYAW</sequence>
<evidence type="ECO:0000256" key="2">
    <source>
        <dbReference type="SAM" id="SignalP"/>
    </source>
</evidence>
<organism evidence="3">
    <name type="scientific">Ensete ventricosum</name>
    <name type="common">Abyssinian banana</name>
    <name type="synonym">Musa ensete</name>
    <dbReference type="NCBI Taxonomy" id="4639"/>
    <lineage>
        <taxon>Eukaryota</taxon>
        <taxon>Viridiplantae</taxon>
        <taxon>Streptophyta</taxon>
        <taxon>Embryophyta</taxon>
        <taxon>Tracheophyta</taxon>
        <taxon>Spermatophyta</taxon>
        <taxon>Magnoliopsida</taxon>
        <taxon>Liliopsida</taxon>
        <taxon>Zingiberales</taxon>
        <taxon>Musaceae</taxon>
        <taxon>Ensete</taxon>
    </lineage>
</organism>
<proteinExistence type="predicted"/>
<dbReference type="EMBL" id="KV875446">
    <property type="protein sequence ID" value="RZR70573.1"/>
    <property type="molecule type" value="Genomic_DNA"/>
</dbReference>
<gene>
    <name evidence="3" type="ORF">BHM03_00000450</name>
</gene>
<keyword evidence="2" id="KW-0732">Signal</keyword>